<sequence>MMIVTVKLSRSLRQIFFSDPMGRNVLVTMAGKEPLKASCLLQMSKNLKKKIGCPHLRKALK</sequence>
<proteinExistence type="evidence at transcript level"/>
<dbReference type="AlphaFoldDB" id="A9NN69"/>
<name>A9NN69_PICSI</name>
<dbReference type="EMBL" id="EF082726">
    <property type="protein sequence ID" value="ABK22080.1"/>
    <property type="molecule type" value="mRNA"/>
</dbReference>
<reference evidence="1" key="1">
    <citation type="journal article" date="2008" name="BMC Genomics">
        <title>A conifer genomics resource of 200,000 spruce (Picea spp.) ESTs and 6,464 high-quality, sequence-finished full-length cDNAs for Sitka spruce (Picea sitchensis).</title>
        <authorList>
            <person name="Ralph S.G."/>
            <person name="Chun H.J."/>
            <person name="Kolosova N."/>
            <person name="Cooper D."/>
            <person name="Oddy C."/>
            <person name="Ritland C.E."/>
            <person name="Kirkpatrick R."/>
            <person name="Moore R."/>
            <person name="Barber S."/>
            <person name="Holt R.A."/>
            <person name="Jones S.J."/>
            <person name="Marra M.A."/>
            <person name="Douglas C.J."/>
            <person name="Ritland K."/>
            <person name="Bohlmann J."/>
        </authorList>
    </citation>
    <scope>NUCLEOTIDE SEQUENCE</scope>
    <source>
        <tissue evidence="1">Green portion of the leader tissue</tissue>
    </source>
</reference>
<organism evidence="1">
    <name type="scientific">Picea sitchensis</name>
    <name type="common">Sitka spruce</name>
    <name type="synonym">Pinus sitchensis</name>
    <dbReference type="NCBI Taxonomy" id="3332"/>
    <lineage>
        <taxon>Eukaryota</taxon>
        <taxon>Viridiplantae</taxon>
        <taxon>Streptophyta</taxon>
        <taxon>Embryophyta</taxon>
        <taxon>Tracheophyta</taxon>
        <taxon>Spermatophyta</taxon>
        <taxon>Pinopsida</taxon>
        <taxon>Pinidae</taxon>
        <taxon>Conifers I</taxon>
        <taxon>Pinales</taxon>
        <taxon>Pinaceae</taxon>
        <taxon>Picea</taxon>
    </lineage>
</organism>
<accession>A9NN69</accession>
<evidence type="ECO:0000313" key="1">
    <source>
        <dbReference type="EMBL" id="ABK22080.1"/>
    </source>
</evidence>
<protein>
    <submittedName>
        <fullName evidence="1">Uncharacterized protein</fullName>
    </submittedName>
</protein>